<feature type="active site" evidence="10">
    <location>
        <position position="245"/>
    </location>
</feature>
<comment type="function">
    <text evidence="10">Site-specific tyrosine recombinase, which acts by catalyzing the cutting and rejoining of the recombining DNA molecules. The XerC-XerD complex is essential to convert dimers of the bacterial chromosome into monomers to permit their segregation at cell division. It also contributes to the segregational stability of plasmids.</text>
</comment>
<dbReference type="InterPro" id="IPR023009">
    <property type="entry name" value="Tyrosine_recombinase_XerC/XerD"/>
</dbReference>
<evidence type="ECO:0000313" key="15">
    <source>
        <dbReference type="Proteomes" id="UP000050398"/>
    </source>
</evidence>
<evidence type="ECO:0000256" key="8">
    <source>
        <dbReference type="ARBA" id="ARBA00023172"/>
    </source>
</evidence>
<dbReference type="PANTHER" id="PTHR30349:SF77">
    <property type="entry name" value="TYROSINE RECOMBINASE XERC"/>
    <property type="match status" value="1"/>
</dbReference>
<dbReference type="EMBL" id="LIXZ01000001">
    <property type="protein sequence ID" value="KPL61141.1"/>
    <property type="molecule type" value="Genomic_DNA"/>
</dbReference>
<evidence type="ECO:0000256" key="2">
    <source>
        <dbReference type="ARBA" id="ARBA00006657"/>
    </source>
</evidence>
<evidence type="ECO:0000256" key="10">
    <source>
        <dbReference type="HAMAP-Rule" id="MF_01808"/>
    </source>
</evidence>
<evidence type="ECO:0000256" key="5">
    <source>
        <dbReference type="ARBA" id="ARBA00022829"/>
    </source>
</evidence>
<dbReference type="Gene3D" id="1.10.150.130">
    <property type="match status" value="1"/>
</dbReference>
<dbReference type="NCBIfam" id="TIGR02224">
    <property type="entry name" value="recomb_XerC"/>
    <property type="match status" value="1"/>
</dbReference>
<dbReference type="Gene3D" id="1.10.443.10">
    <property type="entry name" value="Intergrase catalytic core"/>
    <property type="match status" value="1"/>
</dbReference>
<dbReference type="GO" id="GO:0009037">
    <property type="term" value="F:tyrosine-based site-specific recombinase activity"/>
    <property type="evidence" value="ECO:0007669"/>
    <property type="project" value="UniProtKB-UniRule"/>
</dbReference>
<evidence type="ECO:0000259" key="13">
    <source>
        <dbReference type="PROSITE" id="PS51900"/>
    </source>
</evidence>
<dbReference type="Pfam" id="PF00589">
    <property type="entry name" value="Phage_integrase"/>
    <property type="match status" value="1"/>
</dbReference>
<dbReference type="RefSeq" id="WP_060669753.1">
    <property type="nucleotide sequence ID" value="NZ_LIXZ01000001.1"/>
</dbReference>
<dbReference type="PROSITE" id="PS51898">
    <property type="entry name" value="TYR_RECOMBINASE"/>
    <property type="match status" value="1"/>
</dbReference>
<dbReference type="AlphaFoldDB" id="A0A0P6WX37"/>
<evidence type="ECO:0000256" key="7">
    <source>
        <dbReference type="ARBA" id="ARBA00023125"/>
    </source>
</evidence>
<keyword evidence="9 10" id="KW-0131">Cell cycle</keyword>
<keyword evidence="7 10" id="KW-0238">DNA-binding</keyword>
<dbReference type="NCBIfam" id="NF001399">
    <property type="entry name" value="PRK00283.1"/>
    <property type="match status" value="1"/>
</dbReference>
<keyword evidence="8 10" id="KW-0233">DNA recombination</keyword>
<dbReference type="InterPro" id="IPR002104">
    <property type="entry name" value="Integrase_catalytic"/>
</dbReference>
<gene>
    <name evidence="10" type="primary">xerC</name>
    <name evidence="14" type="ORF">AM506_00455</name>
</gene>
<dbReference type="HAMAP" id="MF_01808">
    <property type="entry name" value="Recomb_XerC_XerD"/>
    <property type="match status" value="1"/>
</dbReference>
<evidence type="ECO:0000256" key="4">
    <source>
        <dbReference type="ARBA" id="ARBA00022618"/>
    </source>
</evidence>
<dbReference type="Proteomes" id="UP000050398">
    <property type="component" value="Unassembled WGS sequence"/>
</dbReference>
<feature type="active site" evidence="10">
    <location>
        <position position="271"/>
    </location>
</feature>
<accession>A0A0P6WX37</accession>
<reference evidence="14 15" key="1">
    <citation type="submission" date="2015-08" db="EMBL/GenBank/DDBJ databases">
        <title>Draft Genome Sequence of Bacillus vietnamensis UCD-SED5.</title>
        <authorList>
            <person name="Lee R.D."/>
            <person name="Jospin G."/>
            <person name="Lang J.M."/>
            <person name="Coil D.A."/>
            <person name="Eisen J.A."/>
        </authorList>
    </citation>
    <scope>NUCLEOTIDE SEQUENCE [LARGE SCALE GENOMIC DNA]</scope>
    <source>
        <strain evidence="14 15">UCD-SED5</strain>
    </source>
</reference>
<comment type="caution">
    <text evidence="14">The sequence shown here is derived from an EMBL/GenBank/DDBJ whole genome shotgun (WGS) entry which is preliminary data.</text>
</comment>
<dbReference type="GO" id="GO:0003677">
    <property type="term" value="F:DNA binding"/>
    <property type="evidence" value="ECO:0007669"/>
    <property type="project" value="UniProtKB-UniRule"/>
</dbReference>
<proteinExistence type="inferred from homology"/>
<dbReference type="InterPro" id="IPR013762">
    <property type="entry name" value="Integrase-like_cat_sf"/>
</dbReference>
<keyword evidence="4 10" id="KW-0132">Cell division</keyword>
<dbReference type="GO" id="GO:0007059">
    <property type="term" value="P:chromosome segregation"/>
    <property type="evidence" value="ECO:0007669"/>
    <property type="project" value="UniProtKB-UniRule"/>
</dbReference>
<name>A0A0P6WX37_9BACI</name>
<dbReference type="InterPro" id="IPR044068">
    <property type="entry name" value="CB"/>
</dbReference>
<evidence type="ECO:0000313" key="14">
    <source>
        <dbReference type="EMBL" id="KPL61141.1"/>
    </source>
</evidence>
<feature type="domain" description="Tyr recombinase" evidence="12">
    <location>
        <begin position="110"/>
        <end position="293"/>
    </location>
</feature>
<sequence>MNKQLDEQLHSFTEYLQIEKHYSVHTFEQYRHDIEEFYVFMKEQGLRSLKDVEYSDARLFLTKLHDQGLKRSSVSRKVSSIRSFYRYLNREKQLLDNPFSFVNLPKKEQRLPAFFYEEEIQALLDACDGDTPLEIRNLAIFELLYATGIRVSECTNIKLGDVDLGMSTLLVKGKGKKERYVPFGSFAHDALEQYILHSRPKLAKDASHTQLLVNHRGGALTQRGIRLILNKIIEKASLTGKIHPHMLRHTFATHLLNNGADLRTVQELLGHAQLSSTQLYTHVSKDQLRKTYLAHHPRA</sequence>
<dbReference type="CDD" id="cd00798">
    <property type="entry name" value="INT_XerDC_C"/>
    <property type="match status" value="1"/>
</dbReference>
<keyword evidence="6 10" id="KW-0229">DNA integration</keyword>
<evidence type="ECO:0000256" key="6">
    <source>
        <dbReference type="ARBA" id="ARBA00022908"/>
    </source>
</evidence>
<dbReference type="GO" id="GO:0051301">
    <property type="term" value="P:cell division"/>
    <property type="evidence" value="ECO:0007669"/>
    <property type="project" value="UniProtKB-UniRule"/>
</dbReference>
<protein>
    <recommendedName>
        <fullName evidence="10 11">Tyrosine recombinase XerC</fullName>
    </recommendedName>
</protein>
<keyword evidence="5 10" id="KW-0159">Chromosome partition</keyword>
<evidence type="ECO:0000256" key="9">
    <source>
        <dbReference type="ARBA" id="ARBA00023306"/>
    </source>
</evidence>
<dbReference type="NCBIfam" id="NF040815">
    <property type="entry name" value="recomb_XerA_Arch"/>
    <property type="match status" value="1"/>
</dbReference>
<organism evidence="14 15">
    <name type="scientific">Rossellomorea vietnamensis</name>
    <dbReference type="NCBI Taxonomy" id="218284"/>
    <lineage>
        <taxon>Bacteria</taxon>
        <taxon>Bacillati</taxon>
        <taxon>Bacillota</taxon>
        <taxon>Bacilli</taxon>
        <taxon>Bacillales</taxon>
        <taxon>Bacillaceae</taxon>
        <taxon>Rossellomorea</taxon>
    </lineage>
</organism>
<dbReference type="InterPro" id="IPR050090">
    <property type="entry name" value="Tyrosine_recombinase_XerCD"/>
</dbReference>
<dbReference type="PANTHER" id="PTHR30349">
    <property type="entry name" value="PHAGE INTEGRASE-RELATED"/>
    <property type="match status" value="1"/>
</dbReference>
<feature type="active site" evidence="10">
    <location>
        <position position="248"/>
    </location>
</feature>
<dbReference type="InterPro" id="IPR011931">
    <property type="entry name" value="Recomb_XerC"/>
</dbReference>
<evidence type="ECO:0000256" key="3">
    <source>
        <dbReference type="ARBA" id="ARBA00022490"/>
    </source>
</evidence>
<comment type="similarity">
    <text evidence="2 10">Belongs to the 'phage' integrase family. XerC subfamily.</text>
</comment>
<dbReference type="GO" id="GO:0005737">
    <property type="term" value="C:cytoplasm"/>
    <property type="evidence" value="ECO:0007669"/>
    <property type="project" value="UniProtKB-SubCell"/>
</dbReference>
<dbReference type="OrthoDB" id="9801717at2"/>
<dbReference type="Pfam" id="PF02899">
    <property type="entry name" value="Phage_int_SAM_1"/>
    <property type="match status" value="1"/>
</dbReference>
<keyword evidence="3 10" id="KW-0963">Cytoplasm</keyword>
<dbReference type="PATRIC" id="fig|218284.4.peg.94"/>
<evidence type="ECO:0000256" key="11">
    <source>
        <dbReference type="NCBIfam" id="TIGR02224"/>
    </source>
</evidence>
<comment type="subunit">
    <text evidence="10">Forms a cyclic heterotetrameric complex composed of two molecules of XerC and two molecules of XerD.</text>
</comment>
<feature type="active site" description="O-(3'-phospho-DNA)-tyrosine intermediate" evidence="10">
    <location>
        <position position="280"/>
    </location>
</feature>
<dbReference type="InterPro" id="IPR010998">
    <property type="entry name" value="Integrase_recombinase_N"/>
</dbReference>
<comment type="subcellular location">
    <subcellularLocation>
        <location evidence="1 10">Cytoplasm</location>
    </subcellularLocation>
</comment>
<feature type="domain" description="Core-binding (CB)" evidence="13">
    <location>
        <begin position="3"/>
        <end position="89"/>
    </location>
</feature>
<dbReference type="InterPro" id="IPR004107">
    <property type="entry name" value="Integrase_SAM-like_N"/>
</dbReference>
<dbReference type="eggNOG" id="COG4974">
    <property type="taxonomic scope" value="Bacteria"/>
</dbReference>
<feature type="active site" evidence="10">
    <location>
        <position position="150"/>
    </location>
</feature>
<dbReference type="SUPFAM" id="SSF56349">
    <property type="entry name" value="DNA breaking-rejoining enzymes"/>
    <property type="match status" value="1"/>
</dbReference>
<feature type="active site" evidence="10">
    <location>
        <position position="174"/>
    </location>
</feature>
<dbReference type="GO" id="GO:0006313">
    <property type="term" value="P:DNA transposition"/>
    <property type="evidence" value="ECO:0007669"/>
    <property type="project" value="UniProtKB-UniRule"/>
</dbReference>
<dbReference type="PROSITE" id="PS51900">
    <property type="entry name" value="CB"/>
    <property type="match status" value="1"/>
</dbReference>
<evidence type="ECO:0000256" key="1">
    <source>
        <dbReference type="ARBA" id="ARBA00004496"/>
    </source>
</evidence>
<evidence type="ECO:0000259" key="12">
    <source>
        <dbReference type="PROSITE" id="PS51898"/>
    </source>
</evidence>
<dbReference type="InterPro" id="IPR011010">
    <property type="entry name" value="DNA_brk_join_enz"/>
</dbReference>